<dbReference type="AlphaFoldDB" id="A0A7K0FLW6"/>
<dbReference type="NCBIfam" id="NF003027">
    <property type="entry name" value="PRK03906.1"/>
    <property type="match status" value="1"/>
</dbReference>
<dbReference type="UniPathway" id="UPA00246"/>
<dbReference type="PANTHER" id="PTHR30387">
    <property type="entry name" value="MANNONATE DEHYDRATASE"/>
    <property type="match status" value="1"/>
</dbReference>
<protein>
    <recommendedName>
        <fullName evidence="5 9">Mannonate dehydratase</fullName>
        <ecNumber evidence="5 9">4.2.1.8</ecNumber>
    </recommendedName>
    <alternativeName>
        <fullName evidence="9">D-mannonate hydro-lyase</fullName>
    </alternativeName>
</protein>
<dbReference type="NCBIfam" id="TIGR00695">
    <property type="entry name" value="uxuA"/>
    <property type="match status" value="1"/>
</dbReference>
<organism evidence="10 11">
    <name type="scientific">Pedobacter puniceum</name>
    <dbReference type="NCBI Taxonomy" id="2666136"/>
    <lineage>
        <taxon>Bacteria</taxon>
        <taxon>Pseudomonadati</taxon>
        <taxon>Bacteroidota</taxon>
        <taxon>Sphingobacteriia</taxon>
        <taxon>Sphingobacteriales</taxon>
        <taxon>Sphingobacteriaceae</taxon>
        <taxon>Pedobacter</taxon>
    </lineage>
</organism>
<comment type="pathway">
    <text evidence="3 9">Carbohydrate metabolism; pentose and glucuronate interconversion.</text>
</comment>
<gene>
    <name evidence="9 10" type="primary">uxuA</name>
    <name evidence="10" type="ORF">GJJ64_06415</name>
</gene>
<evidence type="ECO:0000256" key="7">
    <source>
        <dbReference type="ARBA" id="ARBA00023211"/>
    </source>
</evidence>
<dbReference type="SUPFAM" id="SSF51658">
    <property type="entry name" value="Xylose isomerase-like"/>
    <property type="match status" value="1"/>
</dbReference>
<sequence length="415" mass="47235">MALEKTWRWFGAKDSIQLSDLKQFGVEGIVTALHHIKAGAVWPIDEILKVKQEIESHGMHWSVVESLPVSEEIKICSPKRAELIANYKTSLRNLAACGIDTVCYNFMPVLDWARTSLHYTHESGAESMLYNHETFAAFDIFILARPNAAQDYTTEVVEKAKTIFDGMSEDEQNTLAFNIIVVTQGFINGTVDNAATFKQDFLYYLSRYEHIDKAVLRDHLSLFLEDVLPVAEECGINLCIHPDDPPFPLLGLPRIASTEEDFEWLFNQHPSLNNGLTYCSGSLSAREDNDLLAIAKRFAERIHFVHLRNIKKLDERSFYESAHLDGVVDMYSVLKVLLEEQRRRIAEGRKDTRMPFRPDHGLKILDDFNKKSNPGYPLIGRMKGLCEITGLEMGIEKGLEVWSYKLKVKSTCSTN</sequence>
<evidence type="ECO:0000256" key="8">
    <source>
        <dbReference type="ARBA" id="ARBA00023239"/>
    </source>
</evidence>
<evidence type="ECO:0000256" key="4">
    <source>
        <dbReference type="ARBA" id="ARBA00007389"/>
    </source>
</evidence>
<dbReference type="PANTHER" id="PTHR30387:SF2">
    <property type="entry name" value="MANNONATE DEHYDRATASE"/>
    <property type="match status" value="1"/>
</dbReference>
<dbReference type="GO" id="GO:0042840">
    <property type="term" value="P:D-glucuronate catabolic process"/>
    <property type="evidence" value="ECO:0007669"/>
    <property type="project" value="TreeGrafter"/>
</dbReference>
<proteinExistence type="inferred from homology"/>
<comment type="cofactor">
    <cofactor evidence="9">
        <name>Fe(2+)</name>
        <dbReference type="ChEBI" id="CHEBI:29033"/>
    </cofactor>
    <cofactor evidence="9">
        <name>Mn(2+)</name>
        <dbReference type="ChEBI" id="CHEBI:29035"/>
    </cofactor>
</comment>
<keyword evidence="7 9" id="KW-0464">Manganese</keyword>
<reference evidence="10 11" key="1">
    <citation type="submission" date="2019-11" db="EMBL/GenBank/DDBJ databases">
        <authorList>
            <person name="Cheng Q."/>
            <person name="Yang Z."/>
        </authorList>
    </citation>
    <scope>NUCLEOTIDE SEQUENCE [LARGE SCALE GENOMIC DNA]</scope>
    <source>
        <strain evidence="10 11">HX-22-1</strain>
    </source>
</reference>
<dbReference type="GO" id="GO:0008198">
    <property type="term" value="F:ferrous iron binding"/>
    <property type="evidence" value="ECO:0007669"/>
    <property type="project" value="TreeGrafter"/>
</dbReference>
<evidence type="ECO:0000313" key="11">
    <source>
        <dbReference type="Proteomes" id="UP000462931"/>
    </source>
</evidence>
<evidence type="ECO:0000256" key="1">
    <source>
        <dbReference type="ARBA" id="ARBA00001794"/>
    </source>
</evidence>
<comment type="similarity">
    <text evidence="4 9">Belongs to the mannonate dehydratase family.</text>
</comment>
<evidence type="ECO:0000256" key="6">
    <source>
        <dbReference type="ARBA" id="ARBA00023004"/>
    </source>
</evidence>
<dbReference type="Pfam" id="PF03786">
    <property type="entry name" value="UxuA"/>
    <property type="match status" value="1"/>
</dbReference>
<keyword evidence="8 9" id="KW-0456">Lyase</keyword>
<dbReference type="EMBL" id="WKJI01000001">
    <property type="protein sequence ID" value="MRX46812.1"/>
    <property type="molecule type" value="Genomic_DNA"/>
</dbReference>
<dbReference type="GO" id="GO:0030145">
    <property type="term" value="F:manganese ion binding"/>
    <property type="evidence" value="ECO:0007669"/>
    <property type="project" value="TreeGrafter"/>
</dbReference>
<keyword evidence="11" id="KW-1185">Reference proteome</keyword>
<comment type="caution">
    <text evidence="10">The sequence shown here is derived from an EMBL/GenBank/DDBJ whole genome shotgun (WGS) entry which is preliminary data.</text>
</comment>
<dbReference type="PIRSF" id="PIRSF016049">
    <property type="entry name" value="Man_dehyd"/>
    <property type="match status" value="1"/>
</dbReference>
<dbReference type="InterPro" id="IPR004628">
    <property type="entry name" value="Man_deHydtase"/>
</dbReference>
<comment type="catalytic activity">
    <reaction evidence="1 9">
        <text>D-mannonate = 2-dehydro-3-deoxy-D-gluconate + H2O</text>
        <dbReference type="Rhea" id="RHEA:20097"/>
        <dbReference type="ChEBI" id="CHEBI:15377"/>
        <dbReference type="ChEBI" id="CHEBI:17767"/>
        <dbReference type="ChEBI" id="CHEBI:57990"/>
        <dbReference type="EC" id="4.2.1.8"/>
    </reaction>
</comment>
<accession>A0A7K0FLW6</accession>
<dbReference type="Gene3D" id="3.20.20.150">
    <property type="entry name" value="Divalent-metal-dependent TIM barrel enzymes"/>
    <property type="match status" value="2"/>
</dbReference>
<dbReference type="InterPro" id="IPR036237">
    <property type="entry name" value="Xyl_isomerase-like_sf"/>
</dbReference>
<evidence type="ECO:0000256" key="2">
    <source>
        <dbReference type="ARBA" id="ARBA00002713"/>
    </source>
</evidence>
<dbReference type="Proteomes" id="UP000462931">
    <property type="component" value="Unassembled WGS sequence"/>
</dbReference>
<name>A0A7K0FLW6_9SPHI</name>
<evidence type="ECO:0000256" key="9">
    <source>
        <dbReference type="HAMAP-Rule" id="MF_00106"/>
    </source>
</evidence>
<evidence type="ECO:0000256" key="3">
    <source>
        <dbReference type="ARBA" id="ARBA00004892"/>
    </source>
</evidence>
<dbReference type="RefSeq" id="WP_154286849.1">
    <property type="nucleotide sequence ID" value="NZ_WKJI01000001.1"/>
</dbReference>
<dbReference type="GO" id="GO:0008927">
    <property type="term" value="F:mannonate dehydratase activity"/>
    <property type="evidence" value="ECO:0007669"/>
    <property type="project" value="UniProtKB-UniRule"/>
</dbReference>
<evidence type="ECO:0000256" key="5">
    <source>
        <dbReference type="ARBA" id="ARBA00012927"/>
    </source>
</evidence>
<keyword evidence="6 9" id="KW-0408">Iron</keyword>
<dbReference type="EC" id="4.2.1.8" evidence="5 9"/>
<comment type="function">
    <text evidence="2 9">Catalyzes the dehydration of D-mannonate.</text>
</comment>
<evidence type="ECO:0000313" key="10">
    <source>
        <dbReference type="EMBL" id="MRX46812.1"/>
    </source>
</evidence>
<dbReference type="HAMAP" id="MF_00106">
    <property type="entry name" value="UxuA"/>
    <property type="match status" value="1"/>
</dbReference>